<dbReference type="GO" id="GO:0006753">
    <property type="term" value="P:nucleoside phosphate metabolic process"/>
    <property type="evidence" value="ECO:0007669"/>
    <property type="project" value="TreeGrafter"/>
</dbReference>
<gene>
    <name evidence="4" type="ORF">HMPREF9555_00178</name>
</gene>
<dbReference type="HOGENOM" id="CLU_062658_5_1_9"/>
<proteinExistence type="predicted"/>
<dbReference type="AlphaFoldDB" id="E7MZN6"/>
<comment type="caution">
    <text evidence="4">The sequence shown here is derived from an EMBL/GenBank/DDBJ whole genome shotgun (WGS) entry which is preliminary data.</text>
</comment>
<organism evidence="4 5">
    <name type="scientific">Selenomonas artemidis F0399</name>
    <dbReference type="NCBI Taxonomy" id="749551"/>
    <lineage>
        <taxon>Bacteria</taxon>
        <taxon>Bacillati</taxon>
        <taxon>Bacillota</taxon>
        <taxon>Negativicutes</taxon>
        <taxon>Selenomonadales</taxon>
        <taxon>Selenomonadaceae</taxon>
        <taxon>Selenomonas</taxon>
    </lineage>
</organism>
<dbReference type="InterPro" id="IPR015797">
    <property type="entry name" value="NUDIX_hydrolase-like_dom_sf"/>
</dbReference>
<evidence type="ECO:0000259" key="3">
    <source>
        <dbReference type="PROSITE" id="PS51462"/>
    </source>
</evidence>
<dbReference type="STRING" id="749551.HMPREF9555_00178"/>
<dbReference type="InterPro" id="IPR000086">
    <property type="entry name" value="NUDIX_hydrolase_dom"/>
</dbReference>
<protein>
    <submittedName>
        <fullName evidence="4">Hydrolase, NUDIX family</fullName>
    </submittedName>
</protein>
<evidence type="ECO:0000313" key="4">
    <source>
        <dbReference type="EMBL" id="EFW30550.1"/>
    </source>
</evidence>
<dbReference type="Pfam" id="PF00293">
    <property type="entry name" value="NUDIX"/>
    <property type="match status" value="1"/>
</dbReference>
<evidence type="ECO:0000256" key="1">
    <source>
        <dbReference type="ARBA" id="ARBA00001946"/>
    </source>
</evidence>
<dbReference type="PANTHER" id="PTHR11839">
    <property type="entry name" value="UDP/ADP-SUGAR PYROPHOSPHATASE"/>
    <property type="match status" value="1"/>
</dbReference>
<feature type="domain" description="Nudix hydrolase" evidence="3">
    <location>
        <begin position="48"/>
        <end position="177"/>
    </location>
</feature>
<dbReference type="SUPFAM" id="SSF55811">
    <property type="entry name" value="Nudix"/>
    <property type="match status" value="1"/>
</dbReference>
<keyword evidence="2 4" id="KW-0378">Hydrolase</keyword>
<keyword evidence="5" id="KW-1185">Reference proteome</keyword>
<reference evidence="4 5" key="1">
    <citation type="submission" date="2010-08" db="EMBL/GenBank/DDBJ databases">
        <authorList>
            <person name="Weinstock G."/>
            <person name="Sodergren E."/>
            <person name="Clifton S."/>
            <person name="Fulton L."/>
            <person name="Fulton B."/>
            <person name="Courtney L."/>
            <person name="Fronick C."/>
            <person name="Harrison M."/>
            <person name="Strong C."/>
            <person name="Farmer C."/>
            <person name="Delahaunty K."/>
            <person name="Markovic C."/>
            <person name="Hall O."/>
            <person name="Minx P."/>
            <person name="Tomlinson C."/>
            <person name="Mitreva M."/>
            <person name="Hou S."/>
            <person name="Chen J."/>
            <person name="Wollam A."/>
            <person name="Pepin K.H."/>
            <person name="Johnson M."/>
            <person name="Bhonagiri V."/>
            <person name="Zhang X."/>
            <person name="Suruliraj S."/>
            <person name="Warren W."/>
            <person name="Chinwalla A."/>
            <person name="Mardis E.R."/>
            <person name="Wilson R.K."/>
        </authorList>
    </citation>
    <scope>NUCLEOTIDE SEQUENCE [LARGE SCALE GENOMIC DNA]</scope>
    <source>
        <strain evidence="4 5">F0399</strain>
    </source>
</reference>
<comment type="cofactor">
    <cofactor evidence="1">
        <name>Mg(2+)</name>
        <dbReference type="ChEBI" id="CHEBI:18420"/>
    </cofactor>
</comment>
<dbReference type="PROSITE" id="PS51462">
    <property type="entry name" value="NUDIX"/>
    <property type="match status" value="1"/>
</dbReference>
<dbReference type="EMBL" id="AECV01000001">
    <property type="protein sequence ID" value="EFW30550.1"/>
    <property type="molecule type" value="Genomic_DNA"/>
</dbReference>
<dbReference type="GO" id="GO:0019693">
    <property type="term" value="P:ribose phosphate metabolic process"/>
    <property type="evidence" value="ECO:0007669"/>
    <property type="project" value="TreeGrafter"/>
</dbReference>
<evidence type="ECO:0000256" key="2">
    <source>
        <dbReference type="ARBA" id="ARBA00022801"/>
    </source>
</evidence>
<dbReference type="GO" id="GO:0005829">
    <property type="term" value="C:cytosol"/>
    <property type="evidence" value="ECO:0007669"/>
    <property type="project" value="TreeGrafter"/>
</dbReference>
<dbReference type="FunFam" id="3.90.79.10:FF:000024">
    <property type="entry name" value="ADP-ribose pyrophosphatase"/>
    <property type="match status" value="1"/>
</dbReference>
<dbReference type="Proteomes" id="UP000004633">
    <property type="component" value="Unassembled WGS sequence"/>
</dbReference>
<name>E7MZN6_9FIRM</name>
<evidence type="ECO:0000313" key="5">
    <source>
        <dbReference type="Proteomes" id="UP000004633"/>
    </source>
</evidence>
<sequence length="188" mass="20982">MKGNMIMYEDLVETKLACEKIFDGTLLHVRRDTVRLPNGKDAVREWIMHPGAAAVLPILPNGDVILVRQYRYPISAMTLEVPAGKLDADGEDPLHCARRELSEETGYTAKTYEKLTTIATTVGFSNEYIHLYAARGLSSGMQHTDADEFVNVVQMPFSRALEMIKKGEIIDSKTIISLMMAAERFGTD</sequence>
<dbReference type="GO" id="GO:0016787">
    <property type="term" value="F:hydrolase activity"/>
    <property type="evidence" value="ECO:0007669"/>
    <property type="project" value="UniProtKB-KW"/>
</dbReference>
<dbReference type="Gene3D" id="3.90.79.10">
    <property type="entry name" value="Nucleoside Triphosphate Pyrophosphohydrolase"/>
    <property type="match status" value="1"/>
</dbReference>
<accession>E7MZN6</accession>
<dbReference type="PANTHER" id="PTHR11839:SF18">
    <property type="entry name" value="NUDIX HYDROLASE DOMAIN-CONTAINING PROTEIN"/>
    <property type="match status" value="1"/>
</dbReference>